<organism evidence="3">
    <name type="scientific">marine metagenome</name>
    <dbReference type="NCBI Taxonomy" id="408172"/>
    <lineage>
        <taxon>unclassified sequences</taxon>
        <taxon>metagenomes</taxon>
        <taxon>ecological metagenomes</taxon>
    </lineage>
</organism>
<dbReference type="Gene3D" id="1.25.40.10">
    <property type="entry name" value="Tetratricopeptide repeat domain"/>
    <property type="match status" value="1"/>
</dbReference>
<evidence type="ECO:0000259" key="2">
    <source>
        <dbReference type="Pfam" id="PF09976"/>
    </source>
</evidence>
<sequence>MLKPKRKITRKEIQRDPFLETVDKLESNINKNKKLYINIIIGLMLATIAFNIIKNKRSERLQTANSSLGRALVAIDQGDLDNARFQLETIILEYDGETIASTAGYYLGKISFDDGDFDRAKNYLDEYMKDHHIDIFVPGASKMLAAIAIINGDSNAAEKYLDNGIEITYSETDKMGLKLEKARIILNANRLSEARSIIKEISSTENIPQRIKQKTEELHGMLPS</sequence>
<keyword evidence="1" id="KW-0472">Membrane</keyword>
<name>A0A381SVT8_9ZZZZ</name>
<accession>A0A381SVT8</accession>
<dbReference type="Pfam" id="PF09976">
    <property type="entry name" value="TPR_21"/>
    <property type="match status" value="1"/>
</dbReference>
<feature type="transmembrane region" description="Helical" evidence="1">
    <location>
        <begin position="35"/>
        <end position="53"/>
    </location>
</feature>
<dbReference type="SUPFAM" id="SSF48452">
    <property type="entry name" value="TPR-like"/>
    <property type="match status" value="1"/>
</dbReference>
<protein>
    <recommendedName>
        <fullName evidence="2">Ancillary SecYEG translocon subunit/Cell division coordinator CpoB TPR domain-containing protein</fullName>
    </recommendedName>
</protein>
<feature type="domain" description="Ancillary SecYEG translocon subunit/Cell division coordinator CpoB TPR" evidence="2">
    <location>
        <begin position="30"/>
        <end position="164"/>
    </location>
</feature>
<dbReference type="InterPro" id="IPR011990">
    <property type="entry name" value="TPR-like_helical_dom_sf"/>
</dbReference>
<keyword evidence="1" id="KW-0812">Transmembrane</keyword>
<dbReference type="AlphaFoldDB" id="A0A381SVT8"/>
<proteinExistence type="predicted"/>
<dbReference type="EMBL" id="UINC01003567">
    <property type="protein sequence ID" value="SVA07448.1"/>
    <property type="molecule type" value="Genomic_DNA"/>
</dbReference>
<evidence type="ECO:0000313" key="3">
    <source>
        <dbReference type="EMBL" id="SVA07448.1"/>
    </source>
</evidence>
<keyword evidence="1" id="KW-1133">Transmembrane helix</keyword>
<reference evidence="3" key="1">
    <citation type="submission" date="2018-05" db="EMBL/GenBank/DDBJ databases">
        <authorList>
            <person name="Lanie J.A."/>
            <person name="Ng W.-L."/>
            <person name="Kazmierczak K.M."/>
            <person name="Andrzejewski T.M."/>
            <person name="Davidsen T.M."/>
            <person name="Wayne K.J."/>
            <person name="Tettelin H."/>
            <person name="Glass J.I."/>
            <person name="Rusch D."/>
            <person name="Podicherti R."/>
            <person name="Tsui H.-C.T."/>
            <person name="Winkler M.E."/>
        </authorList>
    </citation>
    <scope>NUCLEOTIDE SEQUENCE</scope>
</reference>
<evidence type="ECO:0000256" key="1">
    <source>
        <dbReference type="SAM" id="Phobius"/>
    </source>
</evidence>
<gene>
    <name evidence="3" type="ORF">METZ01_LOCUS60302</name>
</gene>
<dbReference type="InterPro" id="IPR018704">
    <property type="entry name" value="SecYEG/CpoB_TPR"/>
</dbReference>